<dbReference type="InParanoid" id="A0A2P6MQA4"/>
<evidence type="ECO:0000313" key="2">
    <source>
        <dbReference type="Proteomes" id="UP000241769"/>
    </source>
</evidence>
<sequence length="132" mass="15069">MDIPLSVVAYRCHNILKNYPSPLYEHLPRFFGTHGDDFYKKLNSRSDLALILGVLKRYRSAEESDDPYTMHLWSQIDPIVPNVAYKPCLLATTPHLPTPPRDKLNHICNHHCEGQVPPITTPRLVLLIPTSC</sequence>
<comment type="caution">
    <text evidence="1">The sequence shown here is derived from an EMBL/GenBank/DDBJ whole genome shotgun (WGS) entry which is preliminary data.</text>
</comment>
<gene>
    <name evidence="1" type="ORF">PROFUN_16601</name>
</gene>
<keyword evidence="2" id="KW-1185">Reference proteome</keyword>
<name>A0A2P6MQA4_9EUKA</name>
<dbReference type="AlphaFoldDB" id="A0A2P6MQA4"/>
<protein>
    <submittedName>
        <fullName evidence="1">Uncharacterized protein</fullName>
    </submittedName>
</protein>
<evidence type="ECO:0000313" key="1">
    <source>
        <dbReference type="EMBL" id="PRP73866.1"/>
    </source>
</evidence>
<accession>A0A2P6MQA4</accession>
<reference evidence="1 2" key="1">
    <citation type="journal article" date="2018" name="Genome Biol. Evol.">
        <title>Multiple Roots of Fruiting Body Formation in Amoebozoa.</title>
        <authorList>
            <person name="Hillmann F."/>
            <person name="Forbes G."/>
            <person name="Novohradska S."/>
            <person name="Ferling I."/>
            <person name="Riege K."/>
            <person name="Groth M."/>
            <person name="Westermann M."/>
            <person name="Marz M."/>
            <person name="Spaller T."/>
            <person name="Winckler T."/>
            <person name="Schaap P."/>
            <person name="Glockner G."/>
        </authorList>
    </citation>
    <scope>NUCLEOTIDE SEQUENCE [LARGE SCALE GENOMIC DNA]</scope>
    <source>
        <strain evidence="1 2">Jena</strain>
    </source>
</reference>
<organism evidence="1 2">
    <name type="scientific">Planoprotostelium fungivorum</name>
    <dbReference type="NCBI Taxonomy" id="1890364"/>
    <lineage>
        <taxon>Eukaryota</taxon>
        <taxon>Amoebozoa</taxon>
        <taxon>Evosea</taxon>
        <taxon>Variosea</taxon>
        <taxon>Cavosteliida</taxon>
        <taxon>Cavosteliaceae</taxon>
        <taxon>Planoprotostelium</taxon>
    </lineage>
</organism>
<dbReference type="Proteomes" id="UP000241769">
    <property type="component" value="Unassembled WGS sequence"/>
</dbReference>
<proteinExistence type="predicted"/>
<dbReference type="EMBL" id="MDYQ01000535">
    <property type="protein sequence ID" value="PRP73866.1"/>
    <property type="molecule type" value="Genomic_DNA"/>
</dbReference>